<proteinExistence type="predicted"/>
<dbReference type="InterPro" id="IPR011045">
    <property type="entry name" value="N2O_reductase_N"/>
</dbReference>
<dbReference type="RefSeq" id="WP_345601677.1">
    <property type="nucleotide sequence ID" value="NZ_BAABLT010000045.1"/>
</dbReference>
<comment type="caution">
    <text evidence="2">The sequence shown here is derived from an EMBL/GenBank/DDBJ whole genome shotgun (WGS) entry which is preliminary data.</text>
</comment>
<keyword evidence="3" id="KW-1185">Reference proteome</keyword>
<keyword evidence="1" id="KW-0472">Membrane</keyword>
<evidence type="ECO:0000313" key="3">
    <source>
        <dbReference type="Proteomes" id="UP001597018"/>
    </source>
</evidence>
<dbReference type="InterPro" id="IPR015943">
    <property type="entry name" value="WD40/YVTN_repeat-like_dom_sf"/>
</dbReference>
<name>A0ABW3G0C2_9PSEU</name>
<reference evidence="3" key="1">
    <citation type="journal article" date="2019" name="Int. J. Syst. Evol. Microbiol.">
        <title>The Global Catalogue of Microorganisms (GCM) 10K type strain sequencing project: providing services to taxonomists for standard genome sequencing and annotation.</title>
        <authorList>
            <consortium name="The Broad Institute Genomics Platform"/>
            <consortium name="The Broad Institute Genome Sequencing Center for Infectious Disease"/>
            <person name="Wu L."/>
            <person name="Ma J."/>
        </authorList>
    </citation>
    <scope>NUCLEOTIDE SEQUENCE [LARGE SCALE GENOMIC DNA]</scope>
    <source>
        <strain evidence="3">CCUG 56401</strain>
    </source>
</reference>
<dbReference type="EMBL" id="JBHTIW010000020">
    <property type="protein sequence ID" value="MFD0922316.1"/>
    <property type="molecule type" value="Genomic_DNA"/>
</dbReference>
<evidence type="ECO:0000313" key="2">
    <source>
        <dbReference type="EMBL" id="MFD0922316.1"/>
    </source>
</evidence>
<dbReference type="SUPFAM" id="SSF50974">
    <property type="entry name" value="Nitrous oxide reductase, N-terminal domain"/>
    <property type="match status" value="1"/>
</dbReference>
<protein>
    <submittedName>
        <fullName evidence="2">YncE family protein</fullName>
    </submittedName>
</protein>
<sequence>MNERNSTRDEDLVRTQLHRFVEDVEPSPDALPRVLAAARRRRSPRRNLVLAAGAAVTATAAFLVALLVIPDGRDAEPVSVQPNSYLASPTTGVIASFDVLSGHENREIARIAGARAGVLAADGDRAYTAVDDHGRIRIVEVWAGGRRVVGEVPGTDRPVLAANAGRVAYVDGNAVTVLRGQQRRSIPVPPGLRVHDLALAPDGRLAVLAGPPDSPRSSVSVVAPAGMSLDGRPEATPPDGCGPLAVTWSGHDLAALQPVDCSGQVRVATFDSDSGRQLGAGVPFRAGPLVPDSVQLSTDRLGRFLISTGATGQWLVDGSVVRQVPPACSAGGACAGTPGTFWG</sequence>
<feature type="transmembrane region" description="Helical" evidence="1">
    <location>
        <begin position="48"/>
        <end position="69"/>
    </location>
</feature>
<evidence type="ECO:0000256" key="1">
    <source>
        <dbReference type="SAM" id="Phobius"/>
    </source>
</evidence>
<keyword evidence="1" id="KW-0812">Transmembrane</keyword>
<organism evidence="2 3">
    <name type="scientific">Saccharopolyspora rosea</name>
    <dbReference type="NCBI Taxonomy" id="524884"/>
    <lineage>
        <taxon>Bacteria</taxon>
        <taxon>Bacillati</taxon>
        <taxon>Actinomycetota</taxon>
        <taxon>Actinomycetes</taxon>
        <taxon>Pseudonocardiales</taxon>
        <taxon>Pseudonocardiaceae</taxon>
        <taxon>Saccharopolyspora</taxon>
    </lineage>
</organism>
<accession>A0ABW3G0C2</accession>
<dbReference type="Proteomes" id="UP001597018">
    <property type="component" value="Unassembled WGS sequence"/>
</dbReference>
<keyword evidence="1" id="KW-1133">Transmembrane helix</keyword>
<dbReference type="Gene3D" id="2.130.10.10">
    <property type="entry name" value="YVTN repeat-like/Quinoprotein amine dehydrogenase"/>
    <property type="match status" value="1"/>
</dbReference>
<gene>
    <name evidence="2" type="ORF">ACFQ16_21435</name>
</gene>